<evidence type="ECO:0000256" key="6">
    <source>
        <dbReference type="ARBA" id="ARBA00044969"/>
    </source>
</evidence>
<dbReference type="SUPFAM" id="SSF52540">
    <property type="entry name" value="P-loop containing nucleoside triphosphate hydrolases"/>
    <property type="match status" value="1"/>
</dbReference>
<dbReference type="PROSITE" id="PS51193">
    <property type="entry name" value="HELICASE_ATP_BIND_2"/>
    <property type="match status" value="1"/>
</dbReference>
<dbReference type="InterPro" id="IPR045028">
    <property type="entry name" value="DinG/Rad3-like"/>
</dbReference>
<dbReference type="PANTHER" id="PTHR11472">
    <property type="entry name" value="DNA REPAIR DEAD HELICASE RAD3/XP-D SUBFAMILY MEMBER"/>
    <property type="match status" value="1"/>
</dbReference>
<comment type="catalytic activity">
    <reaction evidence="7">
        <text>ATP + H2O = ADP + phosphate + H(+)</text>
        <dbReference type="Rhea" id="RHEA:13065"/>
        <dbReference type="ChEBI" id="CHEBI:15377"/>
        <dbReference type="ChEBI" id="CHEBI:15378"/>
        <dbReference type="ChEBI" id="CHEBI:30616"/>
        <dbReference type="ChEBI" id="CHEBI:43474"/>
        <dbReference type="ChEBI" id="CHEBI:456216"/>
        <dbReference type="EC" id="5.6.2.3"/>
    </reaction>
</comment>
<evidence type="ECO:0000256" key="2">
    <source>
        <dbReference type="ARBA" id="ARBA00022741"/>
    </source>
</evidence>
<reference evidence="11" key="1">
    <citation type="journal article" date="2019" name="Int. J. Syst. Evol. Microbiol.">
        <title>The Global Catalogue of Microorganisms (GCM) 10K type strain sequencing project: providing services to taxonomists for standard genome sequencing and annotation.</title>
        <authorList>
            <consortium name="The Broad Institute Genomics Platform"/>
            <consortium name="The Broad Institute Genome Sequencing Center for Infectious Disease"/>
            <person name="Wu L."/>
            <person name="Ma J."/>
        </authorList>
    </citation>
    <scope>NUCLEOTIDE SEQUENCE [LARGE SCALE GENOMIC DNA]</scope>
    <source>
        <strain evidence="11">CGMCC 4.7382</strain>
    </source>
</reference>
<evidence type="ECO:0000313" key="11">
    <source>
        <dbReference type="Proteomes" id="UP001596540"/>
    </source>
</evidence>
<dbReference type="InterPro" id="IPR014001">
    <property type="entry name" value="Helicase_ATP-bd"/>
</dbReference>
<dbReference type="Pfam" id="PF13307">
    <property type="entry name" value="Helicase_C_2"/>
    <property type="match status" value="1"/>
</dbReference>
<gene>
    <name evidence="10" type="ORF">ACFQRF_20165</name>
</gene>
<comment type="similarity">
    <text evidence="5">Belongs to the helicase family. DinG subfamily.</text>
</comment>
<evidence type="ECO:0000256" key="3">
    <source>
        <dbReference type="ARBA" id="ARBA00022801"/>
    </source>
</evidence>
<dbReference type="SMART" id="SM00487">
    <property type="entry name" value="DEXDc"/>
    <property type="match status" value="1"/>
</dbReference>
<dbReference type="GO" id="GO:0003678">
    <property type="term" value="F:DNA helicase activity"/>
    <property type="evidence" value="ECO:0007669"/>
    <property type="project" value="UniProtKB-EC"/>
</dbReference>
<evidence type="ECO:0000256" key="5">
    <source>
        <dbReference type="ARBA" id="ARBA00038058"/>
    </source>
</evidence>
<keyword evidence="4" id="KW-0067">ATP-binding</keyword>
<dbReference type="InterPro" id="IPR006555">
    <property type="entry name" value="ATP-dep_Helicase_C"/>
</dbReference>
<accession>A0ABW2KJK9</accession>
<dbReference type="InterPro" id="IPR014013">
    <property type="entry name" value="Helic_SF1/SF2_ATP-bd_DinG/Rad3"/>
</dbReference>
<sequence>MAELPQVDVLLAAAVRALGGARRSGQVQMAEAVCAAIDSQEHLVVQAGTGTGKSLAYLVPAVRYAMANDTTVVVSTATLALQRQLIERDLPRLAAALAPLLPREPTFAILKGRRNYLCRHRLQTASDSDTEETELFDPRALSSLGRQVKRLHEWAEETITGDRDELVPGVSDLAWRQVSVAANECIGAAACPFGGECFAEQARTEAGAVDVVVTNHALLAIDAMQGYHILPEHRVLMVDEAHELVDRVTSVATGALSERSVSTAAKRAARVCDTGLTERLTEAAEGLGLLLTDGEPGRLDHLPDALAAAVAAVRDAAHACVSGLAPEDKNDPEAAAARKRAQAALGEVHDTAVRLLESFEPPLRERRDVVWVTKTPQQPPGLHVAPLAVGGLLREKLFGDRTTVLTSATLALGGSFGALAVQWGLGRERGDDSAPPADAASGTPAAGDGAADPAAADRPAARDDTGADTSAAGEPRWRALDVGSPFDHARSGILYVARHLPPPGRDGLDQRYLDEIAGLIEAAGGRALGLFSSMRAAGQAAEALRDRLDFPILCQGDDSTGRLVEEFAADERCCLFGTLSLWQGVDVPGPSLQLVIVDRIPFPRPDDPLSSARQRAVGAQGGNGFMAVAATHAALLLAQGTGRLLRSMSDRGVVAVLDPRLATARYGAFLRASLPPYWGTTDPEVARAALRRLDAAAREPVESGA</sequence>
<dbReference type="Pfam" id="PF00270">
    <property type="entry name" value="DEAD"/>
    <property type="match status" value="1"/>
</dbReference>
<evidence type="ECO:0000259" key="9">
    <source>
        <dbReference type="PROSITE" id="PS51193"/>
    </source>
</evidence>
<evidence type="ECO:0000256" key="1">
    <source>
        <dbReference type="ARBA" id="ARBA00001966"/>
    </source>
</evidence>
<dbReference type="Gene3D" id="3.40.50.300">
    <property type="entry name" value="P-loop containing nucleotide triphosphate hydrolases"/>
    <property type="match status" value="2"/>
</dbReference>
<evidence type="ECO:0000256" key="8">
    <source>
        <dbReference type="SAM" id="MobiDB-lite"/>
    </source>
</evidence>
<dbReference type="RefSeq" id="WP_379872695.1">
    <property type="nucleotide sequence ID" value="NZ_JBHTBH010000010.1"/>
</dbReference>
<dbReference type="Proteomes" id="UP001596540">
    <property type="component" value="Unassembled WGS sequence"/>
</dbReference>
<keyword evidence="10" id="KW-0347">Helicase</keyword>
<proteinExistence type="inferred from homology"/>
<comment type="caution">
    <text evidence="10">The sequence shown here is derived from an EMBL/GenBank/DDBJ whole genome shotgun (WGS) entry which is preliminary data.</text>
</comment>
<evidence type="ECO:0000313" key="10">
    <source>
        <dbReference type="EMBL" id="MFC7330048.1"/>
    </source>
</evidence>
<dbReference type="GO" id="GO:0016787">
    <property type="term" value="F:hydrolase activity"/>
    <property type="evidence" value="ECO:0007669"/>
    <property type="project" value="UniProtKB-KW"/>
</dbReference>
<evidence type="ECO:0000256" key="7">
    <source>
        <dbReference type="ARBA" id="ARBA00048954"/>
    </source>
</evidence>
<organism evidence="10 11">
    <name type="scientific">Marinactinospora rubrisoli</name>
    <dbReference type="NCBI Taxonomy" id="2715399"/>
    <lineage>
        <taxon>Bacteria</taxon>
        <taxon>Bacillati</taxon>
        <taxon>Actinomycetota</taxon>
        <taxon>Actinomycetes</taxon>
        <taxon>Streptosporangiales</taxon>
        <taxon>Nocardiopsidaceae</taxon>
        <taxon>Marinactinospora</taxon>
    </lineage>
</organism>
<name>A0ABW2KJK9_9ACTN</name>
<feature type="domain" description="Helicase ATP-binding" evidence="9">
    <location>
        <begin position="12"/>
        <end position="301"/>
    </location>
</feature>
<keyword evidence="3 10" id="KW-0378">Hydrolase</keyword>
<dbReference type="InterPro" id="IPR027417">
    <property type="entry name" value="P-loop_NTPase"/>
</dbReference>
<dbReference type="SMART" id="SM00491">
    <property type="entry name" value="HELICc2"/>
    <property type="match status" value="1"/>
</dbReference>
<comment type="cofactor">
    <cofactor evidence="1">
        <name>[4Fe-4S] cluster</name>
        <dbReference type="ChEBI" id="CHEBI:49883"/>
    </cofactor>
</comment>
<dbReference type="EC" id="5.6.2.3" evidence="6"/>
<keyword evidence="11" id="KW-1185">Reference proteome</keyword>
<dbReference type="PANTHER" id="PTHR11472:SF34">
    <property type="entry name" value="REGULATOR OF TELOMERE ELONGATION HELICASE 1"/>
    <property type="match status" value="1"/>
</dbReference>
<feature type="compositionally biased region" description="Low complexity" evidence="8">
    <location>
        <begin position="433"/>
        <end position="458"/>
    </location>
</feature>
<keyword evidence="2" id="KW-0547">Nucleotide-binding</keyword>
<dbReference type="InterPro" id="IPR011545">
    <property type="entry name" value="DEAD/DEAH_box_helicase_dom"/>
</dbReference>
<evidence type="ECO:0000256" key="4">
    <source>
        <dbReference type="ARBA" id="ARBA00022840"/>
    </source>
</evidence>
<feature type="region of interest" description="Disordered" evidence="8">
    <location>
        <begin position="427"/>
        <end position="479"/>
    </location>
</feature>
<dbReference type="EMBL" id="JBHTBH010000010">
    <property type="protein sequence ID" value="MFC7330048.1"/>
    <property type="molecule type" value="Genomic_DNA"/>
</dbReference>
<protein>
    <recommendedName>
        <fullName evidence="6">DNA 5'-3' helicase</fullName>
        <ecNumber evidence="6">5.6.2.3</ecNumber>
    </recommendedName>
</protein>